<comment type="subcellular location">
    <subcellularLocation>
        <location evidence="1">Membrane</location>
        <topology evidence="1">Single-pass membrane protein</topology>
    </subcellularLocation>
</comment>
<evidence type="ECO:0008006" key="9">
    <source>
        <dbReference type="Google" id="ProtNLM"/>
    </source>
</evidence>
<dbReference type="EMBL" id="JABBWM010000045">
    <property type="protein sequence ID" value="KAG2103131.1"/>
    <property type="molecule type" value="Genomic_DNA"/>
</dbReference>
<dbReference type="Proteomes" id="UP000823399">
    <property type="component" value="Unassembled WGS sequence"/>
</dbReference>
<dbReference type="InterPro" id="IPR051694">
    <property type="entry name" value="Immunoregulatory_rcpt-like"/>
</dbReference>
<dbReference type="OrthoDB" id="2591431at2759"/>
<keyword evidence="4 6" id="KW-0472">Membrane</keyword>
<proteinExistence type="predicted"/>
<evidence type="ECO:0000313" key="7">
    <source>
        <dbReference type="EMBL" id="KAG2103131.1"/>
    </source>
</evidence>
<evidence type="ECO:0000256" key="3">
    <source>
        <dbReference type="ARBA" id="ARBA00022989"/>
    </source>
</evidence>
<dbReference type="GeneID" id="64696171"/>
<organism evidence="7 8">
    <name type="scientific">Suillus discolor</name>
    <dbReference type="NCBI Taxonomy" id="1912936"/>
    <lineage>
        <taxon>Eukaryota</taxon>
        <taxon>Fungi</taxon>
        <taxon>Dikarya</taxon>
        <taxon>Basidiomycota</taxon>
        <taxon>Agaricomycotina</taxon>
        <taxon>Agaricomycetes</taxon>
        <taxon>Agaricomycetidae</taxon>
        <taxon>Boletales</taxon>
        <taxon>Suillineae</taxon>
        <taxon>Suillaceae</taxon>
        <taxon>Suillus</taxon>
    </lineage>
</organism>
<dbReference type="GO" id="GO:0016020">
    <property type="term" value="C:membrane"/>
    <property type="evidence" value="ECO:0007669"/>
    <property type="project" value="UniProtKB-SubCell"/>
</dbReference>
<evidence type="ECO:0000256" key="2">
    <source>
        <dbReference type="ARBA" id="ARBA00022692"/>
    </source>
</evidence>
<evidence type="ECO:0000256" key="4">
    <source>
        <dbReference type="ARBA" id="ARBA00023136"/>
    </source>
</evidence>
<dbReference type="AlphaFoldDB" id="A0A9P7F1U3"/>
<accession>A0A9P7F1U3</accession>
<evidence type="ECO:0000256" key="1">
    <source>
        <dbReference type="ARBA" id="ARBA00004167"/>
    </source>
</evidence>
<dbReference type="PANTHER" id="PTHR15549">
    <property type="entry name" value="PAIRED IMMUNOGLOBULIN-LIKE TYPE 2 RECEPTOR"/>
    <property type="match status" value="1"/>
</dbReference>
<evidence type="ECO:0000256" key="6">
    <source>
        <dbReference type="SAM" id="Phobius"/>
    </source>
</evidence>
<dbReference type="RefSeq" id="XP_041290435.1">
    <property type="nucleotide sequence ID" value="XM_041433912.1"/>
</dbReference>
<keyword evidence="3 6" id="KW-1133">Transmembrane helix</keyword>
<protein>
    <recommendedName>
        <fullName evidence="9">Mid2 domain-containing protein</fullName>
    </recommendedName>
</protein>
<comment type="caution">
    <text evidence="7">The sequence shown here is derived from an EMBL/GenBank/DDBJ whole genome shotgun (WGS) entry which is preliminary data.</text>
</comment>
<dbReference type="GO" id="GO:0071944">
    <property type="term" value="C:cell periphery"/>
    <property type="evidence" value="ECO:0007669"/>
    <property type="project" value="UniProtKB-ARBA"/>
</dbReference>
<evidence type="ECO:0000313" key="8">
    <source>
        <dbReference type="Proteomes" id="UP000823399"/>
    </source>
</evidence>
<keyword evidence="8" id="KW-1185">Reference proteome</keyword>
<feature type="transmembrane region" description="Helical" evidence="6">
    <location>
        <begin position="172"/>
        <end position="195"/>
    </location>
</feature>
<sequence length="359" mass="37644">MSDTTGFGSGGTTNNLTVGNPIANNVCDIAILSPPYMFILTPTPSPITQCGSATTAYGAVLPIAIVQLMLGGQSVVSYSDNEIFTSVVNVKAGTILMYFVTDSEGRQGGNSEFVQVVGSSNSACISPLYTAGISAITTTTATTTASSSSSSSSPPSSSSNSPSSSSSSNSNVLIAGAAVGAAILTALAILGMCLWRKRRASRFQPPTQIYLRVQRTDEISLYSEAPPSPSPYLVSDLGLSIQSGSKPIPDTDFAAYEDIQMSDMTPFSDDITVRNPSTPFNQTQNSRQSLDTDSLAAHGAFESQSMTSASVQTAYRHPTQIIVHTDADDVVPDYNGLIELPPQYSNHRENRALGSESTS</sequence>
<dbReference type="PANTHER" id="PTHR15549:SF6">
    <property type="entry name" value="MID2 DOMAIN-CONTAINING PROTEIN"/>
    <property type="match status" value="1"/>
</dbReference>
<reference evidence="7" key="1">
    <citation type="journal article" date="2020" name="New Phytol.">
        <title>Comparative genomics reveals dynamic genome evolution in host specialist ectomycorrhizal fungi.</title>
        <authorList>
            <person name="Lofgren L.A."/>
            <person name="Nguyen N.H."/>
            <person name="Vilgalys R."/>
            <person name="Ruytinx J."/>
            <person name="Liao H.L."/>
            <person name="Branco S."/>
            <person name="Kuo A."/>
            <person name="LaButti K."/>
            <person name="Lipzen A."/>
            <person name="Andreopoulos W."/>
            <person name="Pangilinan J."/>
            <person name="Riley R."/>
            <person name="Hundley H."/>
            <person name="Na H."/>
            <person name="Barry K."/>
            <person name="Grigoriev I.V."/>
            <person name="Stajich J.E."/>
            <person name="Kennedy P.G."/>
        </authorList>
    </citation>
    <scope>NUCLEOTIDE SEQUENCE</scope>
    <source>
        <strain evidence="7">FC423</strain>
    </source>
</reference>
<gene>
    <name evidence="7" type="ORF">F5147DRAFT_654862</name>
</gene>
<keyword evidence="2 6" id="KW-0812">Transmembrane</keyword>
<name>A0A9P7F1U3_9AGAM</name>
<evidence type="ECO:0000256" key="5">
    <source>
        <dbReference type="SAM" id="MobiDB-lite"/>
    </source>
</evidence>
<feature type="region of interest" description="Disordered" evidence="5">
    <location>
        <begin position="144"/>
        <end position="167"/>
    </location>
</feature>